<comment type="caution">
    <text evidence="2">The sequence shown here is derived from an EMBL/GenBank/DDBJ whole genome shotgun (WGS) entry which is preliminary data.</text>
</comment>
<evidence type="ECO:0000259" key="1">
    <source>
        <dbReference type="Pfam" id="PF00578"/>
    </source>
</evidence>
<feature type="domain" description="Alkyl hydroperoxide reductase subunit C/ Thiol specific antioxidant" evidence="1">
    <location>
        <begin position="2"/>
        <end position="73"/>
    </location>
</feature>
<dbReference type="InterPro" id="IPR000866">
    <property type="entry name" value="AhpC/TSA"/>
</dbReference>
<dbReference type="Gene3D" id="3.40.30.10">
    <property type="entry name" value="Glutaredoxin"/>
    <property type="match status" value="1"/>
</dbReference>
<dbReference type="AlphaFoldDB" id="W4LFV0"/>
<name>W4LFV0_ENTF1</name>
<dbReference type="Pfam" id="PF00578">
    <property type="entry name" value="AhpC-TSA"/>
    <property type="match status" value="1"/>
</dbReference>
<reference evidence="2 3" key="1">
    <citation type="journal article" date="2014" name="Nature">
        <title>An environmental bacterial taxon with a large and distinct metabolic repertoire.</title>
        <authorList>
            <person name="Wilson M.C."/>
            <person name="Mori T."/>
            <person name="Ruckert C."/>
            <person name="Uria A.R."/>
            <person name="Helf M.J."/>
            <person name="Takada K."/>
            <person name="Gernert C."/>
            <person name="Steffens U.A."/>
            <person name="Heycke N."/>
            <person name="Schmitt S."/>
            <person name="Rinke C."/>
            <person name="Helfrich E.J."/>
            <person name="Brachmann A.O."/>
            <person name="Gurgui C."/>
            <person name="Wakimoto T."/>
            <person name="Kracht M."/>
            <person name="Crusemann M."/>
            <person name="Hentschel U."/>
            <person name="Abe I."/>
            <person name="Matsunaga S."/>
            <person name="Kalinowski J."/>
            <person name="Takeyama H."/>
            <person name="Piel J."/>
        </authorList>
    </citation>
    <scope>NUCLEOTIDE SEQUENCE [LARGE SCALE GENOMIC DNA]</scope>
    <source>
        <strain evidence="3">TSY1</strain>
    </source>
</reference>
<dbReference type="GO" id="GO:0016209">
    <property type="term" value="F:antioxidant activity"/>
    <property type="evidence" value="ECO:0007669"/>
    <property type="project" value="InterPro"/>
</dbReference>
<dbReference type="InterPro" id="IPR036249">
    <property type="entry name" value="Thioredoxin-like_sf"/>
</dbReference>
<dbReference type="Proteomes" id="UP000019141">
    <property type="component" value="Unassembled WGS sequence"/>
</dbReference>
<keyword evidence="3" id="KW-1185">Reference proteome</keyword>
<evidence type="ECO:0000313" key="3">
    <source>
        <dbReference type="Proteomes" id="UP000019141"/>
    </source>
</evidence>
<evidence type="ECO:0000313" key="2">
    <source>
        <dbReference type="EMBL" id="ETW96973.1"/>
    </source>
</evidence>
<gene>
    <name evidence="2" type="ORF">ETSY1_24455</name>
</gene>
<proteinExistence type="predicted"/>
<sequence length="96" mass="11079">MGVSVDFNDANIAWAEKLGLTYPLLSDMRRQVSKSYDVLYDDPEMASDPKKVPIYLRTKRAWFVIDKEGVIQFVKITTPRDFQPPNDDILEVLKKS</sequence>
<dbReference type="SUPFAM" id="SSF52833">
    <property type="entry name" value="Thioredoxin-like"/>
    <property type="match status" value="1"/>
</dbReference>
<organism evidence="2 3">
    <name type="scientific">Entotheonella factor</name>
    <dbReference type="NCBI Taxonomy" id="1429438"/>
    <lineage>
        <taxon>Bacteria</taxon>
        <taxon>Pseudomonadati</taxon>
        <taxon>Nitrospinota/Tectimicrobiota group</taxon>
        <taxon>Candidatus Tectimicrobiota</taxon>
        <taxon>Candidatus Entotheonellia</taxon>
        <taxon>Candidatus Entotheonellales</taxon>
        <taxon>Candidatus Entotheonellaceae</taxon>
        <taxon>Candidatus Entotheonella</taxon>
    </lineage>
</organism>
<dbReference type="EMBL" id="AZHW01000722">
    <property type="protein sequence ID" value="ETW96973.1"/>
    <property type="molecule type" value="Genomic_DNA"/>
</dbReference>
<dbReference type="HOGENOM" id="CLU_2354536_0_0_7"/>
<accession>W4LFV0</accession>
<protein>
    <recommendedName>
        <fullName evidence="1">Alkyl hydroperoxide reductase subunit C/ Thiol specific antioxidant domain-containing protein</fullName>
    </recommendedName>
</protein>
<dbReference type="GO" id="GO:0016491">
    <property type="term" value="F:oxidoreductase activity"/>
    <property type="evidence" value="ECO:0007669"/>
    <property type="project" value="InterPro"/>
</dbReference>